<evidence type="ECO:0000313" key="15">
    <source>
        <dbReference type="EMBL" id="KAG5464093.1"/>
    </source>
</evidence>
<dbReference type="Proteomes" id="UP000673552">
    <property type="component" value="Chromosome 36"/>
</dbReference>
<feature type="domain" description="Mur ligase central" evidence="14">
    <location>
        <begin position="308"/>
        <end position="370"/>
    </location>
</feature>
<dbReference type="GO" id="GO:0005829">
    <property type="term" value="C:cytosol"/>
    <property type="evidence" value="ECO:0007669"/>
    <property type="project" value="TreeGrafter"/>
</dbReference>
<proteinExistence type="inferred from homology"/>
<sequence length="644" mass="70334">MLRRLETHRTQPPPLSLFSSARHARSTCRGTSCASLFWHPFSFAAESAVIVTASAAVPAPKLHALRQRSSASIASSPVSREGRSPSSRFLRTFVSSLACSARALHVSKMSVSTLHPGVRSASSAGRGSSPSLLLQYAQSRVVVHGPSEDGVGGKGATAAASAPKRRHRSFKDAVEVVERMTARRPNKYPDSFETTERYLDRLGFSPILERIRFVHVAGTKGKGTTSAYTAALLQAYGFKVGLFTSPHLTDVRERTVVDGRLLDESTYAQYFFEFLDQYEALQYSDSQLDRDVASPSRASFFRFIFLLSLYIFEQEGVEVAVMEVGIGGRKDSTNTIPSEVSIVTALGYDHMEILGDTIQEIASEKAGIMKPGVVCFAAPQVDHPETRSVLEKHAREVGAPLVLLDENVLPIRTWPRLAIGGAHAIENSKLALMAARRIASVPPILPLDQVERSVLQNMTYAGRSQIVAVDGGADVTLYLDGAHTVESISRATRWFLEASSAHTGDPAPRRVLIFYTSRDPKRILKAFMPYVSHFSKAVIAQVTNPRMTSSSAEPGDVEGRRSEMRERMVATTERWRSIYREVTCLPCAQPFSALEDVLDVVVPAASGNEDASKPAQVLVCGSFFLVGDVVHLLKAYEAGAHRPE</sequence>
<dbReference type="RefSeq" id="XP_067174030.1">
    <property type="nucleotide sequence ID" value="XM_067317925.1"/>
</dbReference>
<dbReference type="Gene3D" id="3.90.190.20">
    <property type="entry name" value="Mur ligase, C-terminal domain"/>
    <property type="match status" value="1"/>
</dbReference>
<evidence type="ECO:0000256" key="1">
    <source>
        <dbReference type="ARBA" id="ARBA00005150"/>
    </source>
</evidence>
<comment type="similarity">
    <text evidence="2">Belongs to the folylpolyglutamate synthase family.</text>
</comment>
<dbReference type="Gene3D" id="3.40.1190.10">
    <property type="entry name" value="Mur-like, catalytic domain"/>
    <property type="match status" value="1"/>
</dbReference>
<name>A0A836KFX3_9TRYP</name>
<keyword evidence="4" id="KW-0554">One-carbon metabolism</keyword>
<dbReference type="InterPro" id="IPR036615">
    <property type="entry name" value="Mur_ligase_C_dom_sf"/>
</dbReference>
<keyword evidence="6" id="KW-0479">Metal-binding</keyword>
<comment type="caution">
    <text evidence="15">The sequence shown here is derived from an EMBL/GenBank/DDBJ whole genome shotgun (WGS) entry which is preliminary data.</text>
</comment>
<evidence type="ECO:0000256" key="8">
    <source>
        <dbReference type="ARBA" id="ARBA00022840"/>
    </source>
</evidence>
<dbReference type="KEGG" id="lmat:92510437"/>
<comment type="pathway">
    <text evidence="1">Cofactor biosynthesis; tetrahydrofolylpolyglutamate biosynthesis.</text>
</comment>
<evidence type="ECO:0000256" key="5">
    <source>
        <dbReference type="ARBA" id="ARBA00022598"/>
    </source>
</evidence>
<keyword evidence="8" id="KW-0067">ATP-binding</keyword>
<dbReference type="GeneID" id="92510437"/>
<reference evidence="15 16" key="1">
    <citation type="submission" date="2021-03" db="EMBL/GenBank/DDBJ databases">
        <title>Leishmania (Mundinia) martiniquensis Genome sequencing and assembly.</title>
        <authorList>
            <person name="Almutairi H."/>
            <person name="Gatherer D."/>
        </authorList>
    </citation>
    <scope>NUCLEOTIDE SEQUENCE [LARGE SCALE GENOMIC DNA]</scope>
    <source>
        <strain evidence="15">LSCM1</strain>
    </source>
</reference>
<accession>A0A836KFX3</accession>
<evidence type="ECO:0000256" key="10">
    <source>
        <dbReference type="ARBA" id="ARBA00030592"/>
    </source>
</evidence>
<keyword evidence="16" id="KW-1185">Reference proteome</keyword>
<dbReference type="InterPro" id="IPR036565">
    <property type="entry name" value="Mur-like_cat_sf"/>
</dbReference>
<dbReference type="SUPFAM" id="SSF53623">
    <property type="entry name" value="MurD-like peptide ligases, catalytic domain"/>
    <property type="match status" value="1"/>
</dbReference>
<dbReference type="FunFam" id="3.40.1190.10:FF:000016">
    <property type="entry name" value="Folylpolyglutamate synthase"/>
    <property type="match status" value="1"/>
</dbReference>
<evidence type="ECO:0000256" key="12">
    <source>
        <dbReference type="ARBA" id="ARBA00047493"/>
    </source>
</evidence>
<dbReference type="EC" id="6.3.2.17" evidence="3"/>
<evidence type="ECO:0000256" key="11">
    <source>
        <dbReference type="ARBA" id="ARBA00030876"/>
    </source>
</evidence>
<dbReference type="GO" id="GO:0006730">
    <property type="term" value="P:one-carbon metabolic process"/>
    <property type="evidence" value="ECO:0007669"/>
    <property type="project" value="UniProtKB-KW"/>
</dbReference>
<keyword evidence="7" id="KW-0547">Nucleotide-binding</keyword>
<dbReference type="Pfam" id="PF08245">
    <property type="entry name" value="Mur_ligase_M"/>
    <property type="match status" value="1"/>
</dbReference>
<dbReference type="PANTHER" id="PTHR11136:SF5">
    <property type="entry name" value="FOLYLPOLYGLUTAMATE SYNTHASE, MITOCHONDRIAL"/>
    <property type="match status" value="1"/>
</dbReference>
<evidence type="ECO:0000256" key="4">
    <source>
        <dbReference type="ARBA" id="ARBA00022563"/>
    </source>
</evidence>
<evidence type="ECO:0000256" key="9">
    <source>
        <dbReference type="ARBA" id="ARBA00022842"/>
    </source>
</evidence>
<evidence type="ECO:0000256" key="13">
    <source>
        <dbReference type="SAM" id="MobiDB-lite"/>
    </source>
</evidence>
<dbReference type="EMBL" id="JAFEUZ010000036">
    <property type="protein sequence ID" value="KAG5464093.1"/>
    <property type="molecule type" value="Genomic_DNA"/>
</dbReference>
<comment type="catalytic activity">
    <reaction evidence="12">
        <text>(6S)-5,6,7,8-tetrahydrofolyl-(gamma-L-Glu)(n) + L-glutamate + ATP = (6S)-5,6,7,8-tetrahydrofolyl-(gamma-L-Glu)(n+1) + ADP + phosphate + H(+)</text>
        <dbReference type="Rhea" id="RHEA:10580"/>
        <dbReference type="Rhea" id="RHEA-COMP:14738"/>
        <dbReference type="Rhea" id="RHEA-COMP:14740"/>
        <dbReference type="ChEBI" id="CHEBI:15378"/>
        <dbReference type="ChEBI" id="CHEBI:29985"/>
        <dbReference type="ChEBI" id="CHEBI:30616"/>
        <dbReference type="ChEBI" id="CHEBI:43474"/>
        <dbReference type="ChEBI" id="CHEBI:141005"/>
        <dbReference type="ChEBI" id="CHEBI:456216"/>
        <dbReference type="EC" id="6.3.2.17"/>
    </reaction>
</comment>
<evidence type="ECO:0000313" key="16">
    <source>
        <dbReference type="Proteomes" id="UP000673552"/>
    </source>
</evidence>
<dbReference type="OrthoDB" id="5212574at2759"/>
<protein>
    <recommendedName>
        <fullName evidence="3">tetrahydrofolate synthase</fullName>
        <ecNumber evidence="3">6.3.2.17</ecNumber>
    </recommendedName>
    <alternativeName>
        <fullName evidence="11">Folylpoly-gamma-glutamate synthetase</fullName>
    </alternativeName>
    <alternativeName>
        <fullName evidence="10">Tetrahydrofolylpolyglutamate synthase</fullName>
    </alternativeName>
</protein>
<evidence type="ECO:0000256" key="6">
    <source>
        <dbReference type="ARBA" id="ARBA00022723"/>
    </source>
</evidence>
<evidence type="ECO:0000256" key="3">
    <source>
        <dbReference type="ARBA" id="ARBA00013025"/>
    </source>
</evidence>
<keyword evidence="5" id="KW-0436">Ligase</keyword>
<dbReference type="InterPro" id="IPR013221">
    <property type="entry name" value="Mur_ligase_cen"/>
</dbReference>
<evidence type="ECO:0000259" key="14">
    <source>
        <dbReference type="Pfam" id="PF08245"/>
    </source>
</evidence>
<dbReference type="GO" id="GO:0046872">
    <property type="term" value="F:metal ion binding"/>
    <property type="evidence" value="ECO:0007669"/>
    <property type="project" value="UniProtKB-KW"/>
</dbReference>
<dbReference type="SUPFAM" id="SSF53244">
    <property type="entry name" value="MurD-like peptide ligases, peptide-binding domain"/>
    <property type="match status" value="1"/>
</dbReference>
<organism evidence="15 16">
    <name type="scientific">Leishmania martiniquensis</name>
    <dbReference type="NCBI Taxonomy" id="1580590"/>
    <lineage>
        <taxon>Eukaryota</taxon>
        <taxon>Discoba</taxon>
        <taxon>Euglenozoa</taxon>
        <taxon>Kinetoplastea</taxon>
        <taxon>Metakinetoplastina</taxon>
        <taxon>Trypanosomatida</taxon>
        <taxon>Trypanosomatidae</taxon>
        <taxon>Leishmaniinae</taxon>
        <taxon>Leishmania</taxon>
    </lineage>
</organism>
<evidence type="ECO:0000256" key="2">
    <source>
        <dbReference type="ARBA" id="ARBA00008276"/>
    </source>
</evidence>
<dbReference type="GO" id="GO:0005524">
    <property type="term" value="F:ATP binding"/>
    <property type="evidence" value="ECO:0007669"/>
    <property type="project" value="UniProtKB-KW"/>
</dbReference>
<dbReference type="InterPro" id="IPR001645">
    <property type="entry name" value="Folylpolyglutamate_synth"/>
</dbReference>
<dbReference type="NCBIfam" id="TIGR01499">
    <property type="entry name" value="folC"/>
    <property type="match status" value="1"/>
</dbReference>
<feature type="region of interest" description="Disordered" evidence="13">
    <location>
        <begin position="145"/>
        <end position="165"/>
    </location>
</feature>
<dbReference type="AlphaFoldDB" id="A0A836KFX3"/>
<gene>
    <name evidence="15" type="ORF">LSCM1_00273</name>
</gene>
<keyword evidence="9" id="KW-0460">Magnesium</keyword>
<dbReference type="GO" id="GO:0005739">
    <property type="term" value="C:mitochondrion"/>
    <property type="evidence" value="ECO:0007669"/>
    <property type="project" value="TreeGrafter"/>
</dbReference>
<dbReference type="GO" id="GO:0004326">
    <property type="term" value="F:tetrahydrofolylpolyglutamate synthase activity"/>
    <property type="evidence" value="ECO:0007669"/>
    <property type="project" value="UniProtKB-EC"/>
</dbReference>
<evidence type="ECO:0000256" key="7">
    <source>
        <dbReference type="ARBA" id="ARBA00022741"/>
    </source>
</evidence>
<dbReference type="PANTHER" id="PTHR11136">
    <property type="entry name" value="FOLYLPOLYGLUTAMATE SYNTHASE-RELATED"/>
    <property type="match status" value="1"/>
</dbReference>